<dbReference type="AlphaFoldDB" id="A0A0R3RY11"/>
<dbReference type="Pfam" id="PF13869">
    <property type="entry name" value="NUDIX_2"/>
    <property type="match status" value="1"/>
</dbReference>
<sequence>MIRTIQAALSVHENSVINVLLLNCGFGHGERVRLTAQTVAKWWRPDFDMEIYPYVASHITKPKEMIKVFTINLPSSVSFEIPQENLLMATPPFEIFGNTRKYGSIIANLPQTLGRFNYIYYPQ</sequence>
<accession>A0A0R3RY11</accession>
<dbReference type="Proteomes" id="UP000050640">
    <property type="component" value="Unplaced"/>
</dbReference>
<evidence type="ECO:0000313" key="1">
    <source>
        <dbReference type="Proteomes" id="UP000050640"/>
    </source>
</evidence>
<dbReference type="GO" id="GO:0005849">
    <property type="term" value="C:mRNA cleavage factor complex"/>
    <property type="evidence" value="ECO:0007669"/>
    <property type="project" value="InterPro"/>
</dbReference>
<dbReference type="PANTHER" id="PTHR13047">
    <property type="entry name" value="PRE-MRNA CLEAVAGE FACTOR IM, 25KD SUBUNIT"/>
    <property type="match status" value="1"/>
</dbReference>
<evidence type="ECO:0000313" key="2">
    <source>
        <dbReference type="WBParaSite" id="EEL_0000714501-mRNA-1"/>
    </source>
</evidence>
<dbReference type="GO" id="GO:0031124">
    <property type="term" value="P:mRNA 3'-end processing"/>
    <property type="evidence" value="ECO:0007669"/>
    <property type="project" value="InterPro"/>
</dbReference>
<dbReference type="InterPro" id="IPR016706">
    <property type="entry name" value="Cleav_polyA_spec_factor_su5"/>
</dbReference>
<dbReference type="STRING" id="1147741.A0A0R3RY11"/>
<keyword evidence="1" id="KW-1185">Reference proteome</keyword>
<dbReference type="GO" id="GO:0003729">
    <property type="term" value="F:mRNA binding"/>
    <property type="evidence" value="ECO:0007669"/>
    <property type="project" value="InterPro"/>
</dbReference>
<name>A0A0R3RY11_9BILA</name>
<protein>
    <submittedName>
        <fullName evidence="2">DUF2235 domain-containing protein</fullName>
    </submittedName>
</protein>
<dbReference type="WBParaSite" id="EEL_0000714501-mRNA-1">
    <property type="protein sequence ID" value="EEL_0000714501-mRNA-1"/>
    <property type="gene ID" value="EEL_0000714501"/>
</dbReference>
<organism evidence="1 2">
    <name type="scientific">Elaeophora elaphi</name>
    <dbReference type="NCBI Taxonomy" id="1147741"/>
    <lineage>
        <taxon>Eukaryota</taxon>
        <taxon>Metazoa</taxon>
        <taxon>Ecdysozoa</taxon>
        <taxon>Nematoda</taxon>
        <taxon>Chromadorea</taxon>
        <taxon>Rhabditida</taxon>
        <taxon>Spirurina</taxon>
        <taxon>Spiruromorpha</taxon>
        <taxon>Filarioidea</taxon>
        <taxon>Onchocercidae</taxon>
        <taxon>Elaeophora</taxon>
    </lineage>
</organism>
<dbReference type="Gene3D" id="3.90.79.10">
    <property type="entry name" value="Nucleoside Triphosphate Pyrophosphohydrolase"/>
    <property type="match status" value="1"/>
</dbReference>
<reference evidence="2" key="1">
    <citation type="submission" date="2017-02" db="UniProtKB">
        <authorList>
            <consortium name="WormBaseParasite"/>
        </authorList>
    </citation>
    <scope>IDENTIFICATION</scope>
</reference>
<proteinExistence type="predicted"/>